<evidence type="ECO:0000313" key="1">
    <source>
        <dbReference type="EMBL" id="KAG0419506.1"/>
    </source>
</evidence>
<protein>
    <submittedName>
        <fullName evidence="1">Uncharacterized protein</fullName>
    </submittedName>
</protein>
<comment type="caution">
    <text evidence="1">The sequence shown here is derived from an EMBL/GenBank/DDBJ whole genome shotgun (WGS) entry which is preliminary data.</text>
</comment>
<evidence type="ECO:0000313" key="2">
    <source>
        <dbReference type="Proteomes" id="UP000805193"/>
    </source>
</evidence>
<organism evidence="1 2">
    <name type="scientific">Ixodes persulcatus</name>
    <name type="common">Taiga tick</name>
    <dbReference type="NCBI Taxonomy" id="34615"/>
    <lineage>
        <taxon>Eukaryota</taxon>
        <taxon>Metazoa</taxon>
        <taxon>Ecdysozoa</taxon>
        <taxon>Arthropoda</taxon>
        <taxon>Chelicerata</taxon>
        <taxon>Arachnida</taxon>
        <taxon>Acari</taxon>
        <taxon>Parasitiformes</taxon>
        <taxon>Ixodida</taxon>
        <taxon>Ixodoidea</taxon>
        <taxon>Ixodidae</taxon>
        <taxon>Ixodinae</taxon>
        <taxon>Ixodes</taxon>
    </lineage>
</organism>
<sequence>MRELALEDAEAFHSWMRMDTGTFEELLRKVRPLIMKQDTSFREAIPAGERLAITLRYLATGETFASMGFQFRRGHNTISKIVRDVCVAIYQVLAPDYIKFPEAAQLPNSSKTAPFVIVGDEGFGMKPYKMRPFPASELEDAERIFNYRPNIAPCPKDASRSKLPTFPTLFKSSDIFDPATKSLGGAELSLLQELSLTPELARQLEKNSRQQSKSLLWKAARKNRLTASTFGTARTQLSWTAKGLHNLTADKDLSRVRAIKHGITYEPHAVREYEKLLRHLGHDVQTFSCGLVVDPISPWLGASPDRFIFDTTEATPHGVVEVKCPYSMWLCATPDSPGFYMAKDASGVYRLNLKHYLEHNQYHPWLLLQEHSPGAKLLKMVPSRQLDPEATDTASEDGDEPELLPLPLTSVFQETYKNLPKDELEDILISVYDCLTISKESSDPASQKKAVL</sequence>
<gene>
    <name evidence="1" type="ORF">HPB47_004056</name>
</gene>
<reference evidence="1 2" key="1">
    <citation type="journal article" date="2020" name="Cell">
        <title>Large-Scale Comparative Analyses of Tick Genomes Elucidate Their Genetic Diversity and Vector Capacities.</title>
        <authorList>
            <consortium name="Tick Genome and Microbiome Consortium (TIGMIC)"/>
            <person name="Jia N."/>
            <person name="Wang J."/>
            <person name="Shi W."/>
            <person name="Du L."/>
            <person name="Sun Y."/>
            <person name="Zhan W."/>
            <person name="Jiang J.F."/>
            <person name="Wang Q."/>
            <person name="Zhang B."/>
            <person name="Ji P."/>
            <person name="Bell-Sakyi L."/>
            <person name="Cui X.M."/>
            <person name="Yuan T.T."/>
            <person name="Jiang B.G."/>
            <person name="Yang W.F."/>
            <person name="Lam T.T."/>
            <person name="Chang Q.C."/>
            <person name="Ding S.J."/>
            <person name="Wang X.J."/>
            <person name="Zhu J.G."/>
            <person name="Ruan X.D."/>
            <person name="Zhao L."/>
            <person name="Wei J.T."/>
            <person name="Ye R.Z."/>
            <person name="Que T.C."/>
            <person name="Du C.H."/>
            <person name="Zhou Y.H."/>
            <person name="Cheng J.X."/>
            <person name="Dai P.F."/>
            <person name="Guo W.B."/>
            <person name="Han X.H."/>
            <person name="Huang E.J."/>
            <person name="Li L.F."/>
            <person name="Wei W."/>
            <person name="Gao Y.C."/>
            <person name="Liu J.Z."/>
            <person name="Shao H.Z."/>
            <person name="Wang X."/>
            <person name="Wang C.C."/>
            <person name="Yang T.C."/>
            <person name="Huo Q.B."/>
            <person name="Li W."/>
            <person name="Chen H.Y."/>
            <person name="Chen S.E."/>
            <person name="Zhou L.G."/>
            <person name="Ni X.B."/>
            <person name="Tian J.H."/>
            <person name="Sheng Y."/>
            <person name="Liu T."/>
            <person name="Pan Y.S."/>
            <person name="Xia L.Y."/>
            <person name="Li J."/>
            <person name="Zhao F."/>
            <person name="Cao W.C."/>
        </authorList>
    </citation>
    <scope>NUCLEOTIDE SEQUENCE [LARGE SCALE GENOMIC DNA]</scope>
    <source>
        <strain evidence="1">Iper-2018</strain>
    </source>
</reference>
<accession>A0AC60PID6</accession>
<dbReference type="Proteomes" id="UP000805193">
    <property type="component" value="Unassembled WGS sequence"/>
</dbReference>
<name>A0AC60PID6_IXOPE</name>
<keyword evidence="2" id="KW-1185">Reference proteome</keyword>
<proteinExistence type="predicted"/>
<dbReference type="EMBL" id="JABSTQ010010616">
    <property type="protein sequence ID" value="KAG0419506.1"/>
    <property type="molecule type" value="Genomic_DNA"/>
</dbReference>